<accession>A0A9W9RUT4</accession>
<comment type="caution">
    <text evidence="1">The sequence shown here is derived from an EMBL/GenBank/DDBJ whole genome shotgun (WGS) entry which is preliminary data.</text>
</comment>
<reference evidence="1" key="2">
    <citation type="journal article" date="2023" name="IMA Fungus">
        <title>Comparative genomic study of the Penicillium genus elucidates a diverse pangenome and 15 lateral gene transfer events.</title>
        <authorList>
            <person name="Petersen C."/>
            <person name="Sorensen T."/>
            <person name="Nielsen M.R."/>
            <person name="Sondergaard T.E."/>
            <person name="Sorensen J.L."/>
            <person name="Fitzpatrick D.A."/>
            <person name="Frisvad J.C."/>
            <person name="Nielsen K.L."/>
        </authorList>
    </citation>
    <scope>NUCLEOTIDE SEQUENCE</scope>
    <source>
        <strain evidence="1">IBT 35675</strain>
    </source>
</reference>
<dbReference type="EMBL" id="JAPZBR010000001">
    <property type="protein sequence ID" value="KAJ5366770.1"/>
    <property type="molecule type" value="Genomic_DNA"/>
</dbReference>
<keyword evidence="2" id="KW-1185">Reference proteome</keyword>
<evidence type="ECO:0000313" key="1">
    <source>
        <dbReference type="EMBL" id="KAJ5366770.1"/>
    </source>
</evidence>
<name>A0A9W9RUT4_PENBR</name>
<organism evidence="1 2">
    <name type="scientific">Penicillium brevicompactum</name>
    <dbReference type="NCBI Taxonomy" id="5074"/>
    <lineage>
        <taxon>Eukaryota</taxon>
        <taxon>Fungi</taxon>
        <taxon>Dikarya</taxon>
        <taxon>Ascomycota</taxon>
        <taxon>Pezizomycotina</taxon>
        <taxon>Eurotiomycetes</taxon>
        <taxon>Eurotiomycetidae</taxon>
        <taxon>Eurotiales</taxon>
        <taxon>Aspergillaceae</taxon>
        <taxon>Penicillium</taxon>
    </lineage>
</organism>
<proteinExistence type="predicted"/>
<evidence type="ECO:0000313" key="2">
    <source>
        <dbReference type="Proteomes" id="UP001148299"/>
    </source>
</evidence>
<protein>
    <submittedName>
        <fullName evidence="1">Uncharacterized protein</fullName>
    </submittedName>
</protein>
<dbReference type="AlphaFoldDB" id="A0A9W9RUT4"/>
<gene>
    <name evidence="1" type="ORF">N7541_000711</name>
</gene>
<dbReference type="Proteomes" id="UP001148299">
    <property type="component" value="Unassembled WGS sequence"/>
</dbReference>
<sequence length="273" mass="31486">MSASGLAQRPYLLSYEHTTLFSEDGYDAQGRFVHVGLQADSDGEDDCVPWRDQGDGLPDPTTISTVVLTPIPKLKVDGSNIQDWTDDVSWAMSAIQISQVLQPDLLRPNQGITNRRKWRRWSSFAAHWMKMMMNEDTRSDLKWGLADTEWARRADDLLCDINRWFKAKFPQLNRIVENDRLNTMQRSDFKSASEYLNEMQRKINKLSMFGARPRPIELLDKIIDDLGSELDVIGEISEKLSSMEESELSDMTFAKFVALFNEIRENAVLFPWR</sequence>
<reference evidence="1" key="1">
    <citation type="submission" date="2022-12" db="EMBL/GenBank/DDBJ databases">
        <authorList>
            <person name="Petersen C."/>
        </authorList>
    </citation>
    <scope>NUCLEOTIDE SEQUENCE</scope>
    <source>
        <strain evidence="1">IBT 35675</strain>
    </source>
</reference>